<evidence type="ECO:0000259" key="2">
    <source>
        <dbReference type="Pfam" id="PF14232"/>
    </source>
</evidence>
<reference evidence="3 4" key="1">
    <citation type="journal article" date="2017" name="Infect. Genet. Evol.">
        <title>The new phylogeny of the genus Mycobacterium: The old and the news.</title>
        <authorList>
            <person name="Tortoli E."/>
            <person name="Fedrizzi T."/>
            <person name="Meehan C.J."/>
            <person name="Trovato A."/>
            <person name="Grottola A."/>
            <person name="Giacobazzi E."/>
            <person name="Serpini G.F."/>
            <person name="Tagliazucchi S."/>
            <person name="Fabio A."/>
            <person name="Bettua C."/>
            <person name="Bertorelli R."/>
            <person name="Frascaro F."/>
            <person name="De Sanctis V."/>
            <person name="Pecorari M."/>
            <person name="Jousson O."/>
            <person name="Segata N."/>
            <person name="Cirillo D.M."/>
        </authorList>
    </citation>
    <scope>NUCLEOTIDE SEQUENCE [LARGE SCALE GENOMIC DNA]</scope>
    <source>
        <strain evidence="3 4">CIP1034565</strain>
    </source>
</reference>
<dbReference type="Pfam" id="PF14231">
    <property type="entry name" value="GXWXG"/>
    <property type="match status" value="1"/>
</dbReference>
<name>A0A2G5PF81_9MYCO</name>
<dbReference type="RefSeq" id="WP_090591951.1">
    <property type="nucleotide sequence ID" value="NZ_CP104302.1"/>
</dbReference>
<evidence type="ECO:0008006" key="5">
    <source>
        <dbReference type="Google" id="ProtNLM"/>
    </source>
</evidence>
<evidence type="ECO:0000313" key="4">
    <source>
        <dbReference type="Proteomes" id="UP000230551"/>
    </source>
</evidence>
<dbReference type="STRING" id="85968.GCA_900073015_03207"/>
<gene>
    <name evidence="3" type="ORF">CQY22_005450</name>
</gene>
<feature type="domain" description="GXWXG" evidence="1">
    <location>
        <begin position="26"/>
        <end position="84"/>
    </location>
</feature>
<dbReference type="AlphaFoldDB" id="A0A2G5PF81"/>
<feature type="domain" description="DUF4334" evidence="2">
    <location>
        <begin position="95"/>
        <end position="153"/>
    </location>
</feature>
<comment type="caution">
    <text evidence="3">The sequence shown here is derived from an EMBL/GenBank/DDBJ whole genome shotgun (WGS) entry which is preliminary data.</text>
</comment>
<keyword evidence="4" id="KW-1185">Reference proteome</keyword>
<organism evidence="3 4">
    <name type="scientific">Mycolicibacterium brumae</name>
    <dbReference type="NCBI Taxonomy" id="85968"/>
    <lineage>
        <taxon>Bacteria</taxon>
        <taxon>Bacillati</taxon>
        <taxon>Actinomycetota</taxon>
        <taxon>Actinomycetes</taxon>
        <taxon>Mycobacteriales</taxon>
        <taxon>Mycobacteriaceae</taxon>
        <taxon>Mycolicibacterium</taxon>
    </lineage>
</organism>
<protein>
    <recommendedName>
        <fullName evidence="5">DUF4334 domain-containing protein</fullName>
    </recommendedName>
</protein>
<dbReference type="Pfam" id="PF14232">
    <property type="entry name" value="DUF4334"/>
    <property type="match status" value="1"/>
</dbReference>
<dbReference type="Gene3D" id="2.40.128.580">
    <property type="entry name" value="GXWXG domain"/>
    <property type="match status" value="1"/>
</dbReference>
<dbReference type="EMBL" id="PDCN02000004">
    <property type="protein sequence ID" value="PIB76614.1"/>
    <property type="molecule type" value="Genomic_DNA"/>
</dbReference>
<dbReference type="InterPro" id="IPR025951">
    <property type="entry name" value="GXWXG_dom"/>
</dbReference>
<sequence>MTPEQRRARFDELRASPRVTEEQLDALWEILEAVRAEDILGDWKGSGFNTGHRMNDALTESRWYGKHLKTVNDVDPIVCYDDDGNLFSNTELSKGAATLWDIEFRGEVTATMVYDGQPIFDHFKRVDANTLVGVMNGKRARERGNYYYFVLEKAD</sequence>
<dbReference type="OrthoDB" id="8905397at2"/>
<proteinExistence type="predicted"/>
<dbReference type="InterPro" id="IPR025568">
    <property type="entry name" value="DUF4334"/>
</dbReference>
<evidence type="ECO:0000259" key="1">
    <source>
        <dbReference type="Pfam" id="PF14231"/>
    </source>
</evidence>
<evidence type="ECO:0000313" key="3">
    <source>
        <dbReference type="EMBL" id="PIB76614.1"/>
    </source>
</evidence>
<dbReference type="Proteomes" id="UP000230551">
    <property type="component" value="Unassembled WGS sequence"/>
</dbReference>
<accession>A0A2G5PF81</accession>